<evidence type="ECO:0000256" key="5">
    <source>
        <dbReference type="ARBA" id="ARBA00023136"/>
    </source>
</evidence>
<dbReference type="OMA" id="IAMRGHG"/>
<reference evidence="7 9" key="1">
    <citation type="journal article" date="2017" name="Nature">
        <title>The sunflower genome provides insights into oil metabolism, flowering and Asterid evolution.</title>
        <authorList>
            <person name="Badouin H."/>
            <person name="Gouzy J."/>
            <person name="Grassa C.J."/>
            <person name="Murat F."/>
            <person name="Staton S.E."/>
            <person name="Cottret L."/>
            <person name="Lelandais-Briere C."/>
            <person name="Owens G.L."/>
            <person name="Carrere S."/>
            <person name="Mayjonade B."/>
            <person name="Legrand L."/>
            <person name="Gill N."/>
            <person name="Kane N.C."/>
            <person name="Bowers J.E."/>
            <person name="Hubner S."/>
            <person name="Bellec A."/>
            <person name="Berard A."/>
            <person name="Berges H."/>
            <person name="Blanchet N."/>
            <person name="Boniface M.C."/>
            <person name="Brunel D."/>
            <person name="Catrice O."/>
            <person name="Chaidir N."/>
            <person name="Claudel C."/>
            <person name="Donnadieu C."/>
            <person name="Faraut T."/>
            <person name="Fievet G."/>
            <person name="Helmstetter N."/>
            <person name="King M."/>
            <person name="Knapp S.J."/>
            <person name="Lai Z."/>
            <person name="Le Paslier M.C."/>
            <person name="Lippi Y."/>
            <person name="Lorenzon L."/>
            <person name="Mandel J.R."/>
            <person name="Marage G."/>
            <person name="Marchand G."/>
            <person name="Marquand E."/>
            <person name="Bret-Mestries E."/>
            <person name="Morien E."/>
            <person name="Nambeesan S."/>
            <person name="Nguyen T."/>
            <person name="Pegot-Espagnet P."/>
            <person name="Pouilly N."/>
            <person name="Raftis F."/>
            <person name="Sallet E."/>
            <person name="Schiex T."/>
            <person name="Thomas J."/>
            <person name="Vandecasteele C."/>
            <person name="Vares D."/>
            <person name="Vear F."/>
            <person name="Vautrin S."/>
            <person name="Crespi M."/>
            <person name="Mangin B."/>
            <person name="Burke J.M."/>
            <person name="Salse J."/>
            <person name="Munos S."/>
            <person name="Vincourt P."/>
            <person name="Rieseberg L.H."/>
            <person name="Langlade N.B."/>
        </authorList>
    </citation>
    <scope>NUCLEOTIDE SEQUENCE [LARGE SCALE GENOMIC DNA]</scope>
    <source>
        <strain evidence="9">cv. SF193</strain>
        <tissue evidence="7">Leaves</tissue>
    </source>
</reference>
<dbReference type="InterPro" id="IPR007749">
    <property type="entry name" value="DUF677"/>
</dbReference>
<feature type="transmembrane region" description="Helical" evidence="6">
    <location>
        <begin position="224"/>
        <end position="246"/>
    </location>
</feature>
<evidence type="ECO:0000256" key="2">
    <source>
        <dbReference type="ARBA" id="ARBA00009074"/>
    </source>
</evidence>
<keyword evidence="3 6" id="KW-0812">Transmembrane</keyword>
<reference evidence="7" key="3">
    <citation type="submission" date="2020-06" db="EMBL/GenBank/DDBJ databases">
        <title>Helianthus annuus Genome sequencing and assembly Release 2.</title>
        <authorList>
            <person name="Gouzy J."/>
            <person name="Langlade N."/>
            <person name="Munos S."/>
        </authorList>
    </citation>
    <scope>NUCLEOTIDE SEQUENCE</scope>
    <source>
        <tissue evidence="7">Leaves</tissue>
    </source>
</reference>
<keyword evidence="4 6" id="KW-1133">Transmembrane helix</keyword>
<protein>
    <submittedName>
        <fullName evidence="8">Uncharacterized protein</fullName>
    </submittedName>
</protein>
<keyword evidence="9" id="KW-1185">Reference proteome</keyword>
<dbReference type="PANTHER" id="PTHR31113:SF20">
    <property type="entry name" value="UPF0496 PROTEIN 2-RELATED"/>
    <property type="match status" value="1"/>
</dbReference>
<gene>
    <name evidence="8" type="ORF">HannXRQ_Chr12g0366801</name>
    <name evidence="7" type="ORF">HanXRQr2_Chr12g0538561</name>
</gene>
<dbReference type="GO" id="GO:0016020">
    <property type="term" value="C:membrane"/>
    <property type="evidence" value="ECO:0007669"/>
    <property type="project" value="UniProtKB-SubCell"/>
</dbReference>
<evidence type="ECO:0000256" key="4">
    <source>
        <dbReference type="ARBA" id="ARBA00022989"/>
    </source>
</evidence>
<keyword evidence="5 6" id="KW-0472">Membrane</keyword>
<dbReference type="Gramene" id="mRNA:HanXRQr2_Chr12g0538561">
    <property type="protein sequence ID" value="mRNA:HanXRQr2_Chr12g0538561"/>
    <property type="gene ID" value="HanXRQr2_Chr12g0538561"/>
</dbReference>
<evidence type="ECO:0000313" key="9">
    <source>
        <dbReference type="Proteomes" id="UP000215914"/>
    </source>
</evidence>
<proteinExistence type="inferred from homology"/>
<name>A0A251T136_HELAN</name>
<accession>A0A251T136</accession>
<dbReference type="PANTHER" id="PTHR31113">
    <property type="entry name" value="UPF0496 PROTEIN 3-RELATED"/>
    <property type="match status" value="1"/>
</dbReference>
<evidence type="ECO:0000256" key="6">
    <source>
        <dbReference type="SAM" id="Phobius"/>
    </source>
</evidence>
<dbReference type="EMBL" id="CM007901">
    <property type="protein sequence ID" value="OTG04835.1"/>
    <property type="molecule type" value="Genomic_DNA"/>
</dbReference>
<evidence type="ECO:0000256" key="1">
    <source>
        <dbReference type="ARBA" id="ARBA00004370"/>
    </source>
</evidence>
<reference evidence="8" key="2">
    <citation type="submission" date="2017-02" db="EMBL/GenBank/DDBJ databases">
        <title>Sunflower complete genome.</title>
        <authorList>
            <person name="Langlade N."/>
            <person name="Munos S."/>
        </authorList>
    </citation>
    <scope>NUCLEOTIDE SEQUENCE [LARGE SCALE GENOMIC DNA]</scope>
    <source>
        <tissue evidence="8">Leaves</tissue>
    </source>
</reference>
<evidence type="ECO:0000313" key="8">
    <source>
        <dbReference type="EMBL" id="OTG04835.1"/>
    </source>
</evidence>
<organism evidence="8 9">
    <name type="scientific">Helianthus annuus</name>
    <name type="common">Common sunflower</name>
    <dbReference type="NCBI Taxonomy" id="4232"/>
    <lineage>
        <taxon>Eukaryota</taxon>
        <taxon>Viridiplantae</taxon>
        <taxon>Streptophyta</taxon>
        <taxon>Embryophyta</taxon>
        <taxon>Tracheophyta</taxon>
        <taxon>Spermatophyta</taxon>
        <taxon>Magnoliopsida</taxon>
        <taxon>eudicotyledons</taxon>
        <taxon>Gunneridae</taxon>
        <taxon>Pentapetalae</taxon>
        <taxon>asterids</taxon>
        <taxon>campanulids</taxon>
        <taxon>Asterales</taxon>
        <taxon>Asteraceae</taxon>
        <taxon>Asteroideae</taxon>
        <taxon>Heliantheae alliance</taxon>
        <taxon>Heliantheae</taxon>
        <taxon>Helianthus</taxon>
    </lineage>
</organism>
<dbReference type="InParanoid" id="A0A251T136"/>
<comment type="subcellular location">
    <subcellularLocation>
        <location evidence="1">Membrane</location>
    </subcellularLocation>
</comment>
<dbReference type="Pfam" id="PF05055">
    <property type="entry name" value="DUF677"/>
    <property type="match status" value="1"/>
</dbReference>
<sequence length="387" mass="44341">MYNLGRKQTCDKTNYLGTGLRREKMKLSMFKVPSIRFSGKHDEESTSSFIKETDINVNQEYKNTFRTQSYTDICTKVQTHIQFNVEPSSASIHDRYIHLCDILLEPQSETLDNLTNTISLHPLLIDFFKASLNSWMICEQLLESIHQVNTNHQKVKQIIKLAQIRVPYGTKIYEELASYSSLANPLSEFGPQKFPTLLIDHKLLLKKLTTKHKRIKRKRKIINFFKRAGGCALIASYAALAVALLVLACHGLVVTVASPGLIVCLLGLIKKTNLAKKNVKPSELKRVGAQLDVAAKGVYTMIKDLDTMGWLVRRLHNEVEFGKAMARKCFRTRKADVLEELMREFRVHESCLLEQLEELEDHIYLCLLNVNRSRKLLVDEIIHISEN</sequence>
<feature type="transmembrane region" description="Helical" evidence="6">
    <location>
        <begin position="252"/>
        <end position="269"/>
    </location>
</feature>
<evidence type="ECO:0000256" key="3">
    <source>
        <dbReference type="ARBA" id="ARBA00022692"/>
    </source>
</evidence>
<dbReference type="EMBL" id="MNCJ02000327">
    <property type="protein sequence ID" value="KAF5777676.1"/>
    <property type="molecule type" value="Genomic_DNA"/>
</dbReference>
<dbReference type="AlphaFoldDB" id="A0A251T136"/>
<dbReference type="Proteomes" id="UP000215914">
    <property type="component" value="Chromosome 12"/>
</dbReference>
<evidence type="ECO:0000313" key="7">
    <source>
        <dbReference type="EMBL" id="KAF5777676.1"/>
    </source>
</evidence>
<comment type="similarity">
    <text evidence="2">Belongs to the UPF0496 family.</text>
</comment>